<evidence type="ECO:0000256" key="5">
    <source>
        <dbReference type="ARBA" id="ARBA00022729"/>
    </source>
</evidence>
<dbReference type="EMBL" id="JPOS01000038">
    <property type="protein sequence ID" value="KGE87237.1"/>
    <property type="molecule type" value="Genomic_DNA"/>
</dbReference>
<dbReference type="Proteomes" id="UP000029736">
    <property type="component" value="Unassembled WGS sequence"/>
</dbReference>
<dbReference type="Pfam" id="PF13715">
    <property type="entry name" value="CarbopepD_reg_2"/>
    <property type="match status" value="1"/>
</dbReference>
<evidence type="ECO:0000256" key="1">
    <source>
        <dbReference type="ARBA" id="ARBA00004571"/>
    </source>
</evidence>
<evidence type="ECO:0000256" key="3">
    <source>
        <dbReference type="ARBA" id="ARBA00022452"/>
    </source>
</evidence>
<accession>A0A098S825</accession>
<evidence type="ECO:0000313" key="10">
    <source>
        <dbReference type="Proteomes" id="UP000029736"/>
    </source>
</evidence>
<organism evidence="9 10">
    <name type="scientific">Phaeodactylibacter xiamenensis</name>
    <dbReference type="NCBI Taxonomy" id="1524460"/>
    <lineage>
        <taxon>Bacteria</taxon>
        <taxon>Pseudomonadati</taxon>
        <taxon>Bacteroidota</taxon>
        <taxon>Saprospiria</taxon>
        <taxon>Saprospirales</taxon>
        <taxon>Haliscomenobacteraceae</taxon>
        <taxon>Phaeodactylibacter</taxon>
    </lineage>
</organism>
<keyword evidence="5" id="KW-0732">Signal</keyword>
<dbReference type="PANTHER" id="PTHR30069">
    <property type="entry name" value="TONB-DEPENDENT OUTER MEMBRANE RECEPTOR"/>
    <property type="match status" value="1"/>
</dbReference>
<dbReference type="Gene3D" id="2.170.130.10">
    <property type="entry name" value="TonB-dependent receptor, plug domain"/>
    <property type="match status" value="1"/>
</dbReference>
<dbReference type="GO" id="GO:0015344">
    <property type="term" value="F:siderophore uptake transmembrane transporter activity"/>
    <property type="evidence" value="ECO:0007669"/>
    <property type="project" value="TreeGrafter"/>
</dbReference>
<dbReference type="STRING" id="1524460.IX84_16440"/>
<keyword evidence="10" id="KW-1185">Reference proteome</keyword>
<evidence type="ECO:0000313" key="9">
    <source>
        <dbReference type="EMBL" id="KGE87237.1"/>
    </source>
</evidence>
<name>A0A098S825_9BACT</name>
<comment type="caution">
    <text evidence="9">The sequence shown here is derived from an EMBL/GenBank/DDBJ whole genome shotgun (WGS) entry which is preliminary data.</text>
</comment>
<feature type="domain" description="TonB-dependent receptor plug" evidence="8">
    <location>
        <begin position="200"/>
        <end position="293"/>
    </location>
</feature>
<dbReference type="SUPFAM" id="SSF56935">
    <property type="entry name" value="Porins"/>
    <property type="match status" value="1"/>
</dbReference>
<keyword evidence="6" id="KW-0472">Membrane</keyword>
<keyword evidence="3" id="KW-1134">Transmembrane beta strand</keyword>
<evidence type="ECO:0000256" key="7">
    <source>
        <dbReference type="ARBA" id="ARBA00023237"/>
    </source>
</evidence>
<gene>
    <name evidence="9" type="ORF">IX84_16440</name>
</gene>
<dbReference type="GO" id="GO:0044718">
    <property type="term" value="P:siderophore transmembrane transport"/>
    <property type="evidence" value="ECO:0007669"/>
    <property type="project" value="TreeGrafter"/>
</dbReference>
<dbReference type="Gene3D" id="2.60.40.1120">
    <property type="entry name" value="Carboxypeptidase-like, regulatory domain"/>
    <property type="match status" value="1"/>
</dbReference>
<evidence type="ECO:0000259" key="8">
    <source>
        <dbReference type="Pfam" id="PF07715"/>
    </source>
</evidence>
<dbReference type="InterPro" id="IPR039426">
    <property type="entry name" value="TonB-dep_rcpt-like"/>
</dbReference>
<dbReference type="InterPro" id="IPR036942">
    <property type="entry name" value="Beta-barrel_TonB_sf"/>
</dbReference>
<keyword evidence="4" id="KW-0812">Transmembrane</keyword>
<evidence type="ECO:0000256" key="6">
    <source>
        <dbReference type="ARBA" id="ARBA00023136"/>
    </source>
</evidence>
<sequence length="878" mass="98713">MLTIPCAYVLVAQGVLDQQVSAEFWEVSLEEALYRLGDEHDLRLSFSNDILPPKVITAKFEQRTIGSALGQLLQDTPLRIKELGGQIVIFLPVDLEFTINGILVDASTGERLIGANIYDNKSGKGTVTNEYGYFSITLPAGPVALDFSYVGYGTLSSDFYLMDNQRLDQQLRSDLQLEPIEVVGYKPRVDPKMVQSGGATQLNMEQLEQLPALAGESDLVRALQLLPGVQSGTDGLDGLHVRGGGNGQNLIMIDGVPVYNISHAAGLFSVFNTNAVKSAQLYKSGFPARFGGRLSSVLDIRTRDGNNQHYEAEASLGLLSGRMTLEGPIQKGKSSFIVSGRRSLIGWYLQPLAESIRSEEDRQSLVDYDFYDVNAKLNFTLSDRDDLYFSFYTGKDAYRNRSLALDTLFTQDTSVLEPVPFLSSRSALEEMTWGNTVTSMRWTHLFGDQLFASLTASYSGLDVGITYERGDSLTNARSGSVTDRYISIGRYFSQIDDFGVRLDFDYRPAPVQSLRFGVFATRHLFEPGLLSLELVEKSDTLRQPRMQARAISAVEFGGYLENIWQVSPEVKVNAGLHLAAFQVDGQTYSSLQPRLIANWSINNRLLLNGYLSKMTQFVHLLSNSTLGLPNDLWVPSTASVKPEQSWQFGLSSTWQFGEGWQLTGDMYTKYMSQLLTYSEGALFFNNWESNLTSGTGQAYGMELLLEKRQGKTTGWASYGLAWADRRFPLVNNGRRYPYRYDRRHSLTLAFVHVFNEWLEFSGSWAMNSGFAFSLPQGRYQVFLPGVGSINVVDYGEKNSFRMPVYHRLDFGVNLYIEAERVRHTLNLGVYNLYNRRNPLYYNLETRYVTEGSEIREDRRFSPVWLLPLIPALNYSLKL</sequence>
<dbReference type="GO" id="GO:0009279">
    <property type="term" value="C:cell outer membrane"/>
    <property type="evidence" value="ECO:0007669"/>
    <property type="project" value="UniProtKB-SubCell"/>
</dbReference>
<dbReference type="AlphaFoldDB" id="A0A098S825"/>
<keyword evidence="7" id="KW-0998">Cell outer membrane</keyword>
<reference evidence="9 10" key="1">
    <citation type="journal article" date="2014" name="Int. J. Syst. Evol. Microbiol.">
        <title>Phaeodactylibacter xiamenensis gen. nov., sp. nov., a member of the family Saprospiraceae isolated from the marine alga Phaeodactylum tricornutum.</title>
        <authorList>
            <person name="Chen Z.Jr."/>
            <person name="Lei X."/>
            <person name="Lai Q."/>
            <person name="Li Y."/>
            <person name="Zhang B."/>
            <person name="Zhang J."/>
            <person name="Zhang H."/>
            <person name="Yang L."/>
            <person name="Zheng W."/>
            <person name="Tian Y."/>
            <person name="Yu Z."/>
            <person name="Xu H.Jr."/>
            <person name="Zheng T."/>
        </authorList>
    </citation>
    <scope>NUCLEOTIDE SEQUENCE [LARGE SCALE GENOMIC DNA]</scope>
    <source>
        <strain evidence="9 10">KD52</strain>
    </source>
</reference>
<protein>
    <recommendedName>
        <fullName evidence="8">TonB-dependent receptor plug domain-containing protein</fullName>
    </recommendedName>
</protein>
<evidence type="ECO:0000256" key="2">
    <source>
        <dbReference type="ARBA" id="ARBA00022448"/>
    </source>
</evidence>
<proteinExistence type="predicted"/>
<dbReference type="InterPro" id="IPR012910">
    <property type="entry name" value="Plug_dom"/>
</dbReference>
<dbReference type="SUPFAM" id="SSF49464">
    <property type="entry name" value="Carboxypeptidase regulatory domain-like"/>
    <property type="match status" value="1"/>
</dbReference>
<evidence type="ECO:0000256" key="4">
    <source>
        <dbReference type="ARBA" id="ARBA00022692"/>
    </source>
</evidence>
<dbReference type="InterPro" id="IPR008969">
    <property type="entry name" value="CarboxyPept-like_regulatory"/>
</dbReference>
<dbReference type="Pfam" id="PF07715">
    <property type="entry name" value="Plug"/>
    <property type="match status" value="1"/>
</dbReference>
<dbReference type="PANTHER" id="PTHR30069:SF29">
    <property type="entry name" value="HEMOGLOBIN AND HEMOGLOBIN-HAPTOGLOBIN-BINDING PROTEIN 1-RELATED"/>
    <property type="match status" value="1"/>
</dbReference>
<dbReference type="Gene3D" id="2.40.170.20">
    <property type="entry name" value="TonB-dependent receptor, beta-barrel domain"/>
    <property type="match status" value="1"/>
</dbReference>
<comment type="subcellular location">
    <subcellularLocation>
        <location evidence="1">Cell outer membrane</location>
        <topology evidence="1">Multi-pass membrane protein</topology>
    </subcellularLocation>
</comment>
<keyword evidence="2" id="KW-0813">Transport</keyword>
<dbReference type="InterPro" id="IPR037066">
    <property type="entry name" value="Plug_dom_sf"/>
</dbReference>